<dbReference type="CDD" id="cd08175">
    <property type="entry name" value="G1PDH"/>
    <property type="match status" value="1"/>
</dbReference>
<name>A0A3E3DX50_9FIRM</name>
<dbReference type="SUPFAM" id="SSF56796">
    <property type="entry name" value="Dehydroquinate synthase-like"/>
    <property type="match status" value="1"/>
</dbReference>
<dbReference type="InterPro" id="IPR032837">
    <property type="entry name" value="G1PDH"/>
</dbReference>
<keyword evidence="1" id="KW-0963">Cytoplasm</keyword>
<dbReference type="PANTHER" id="PTHR43616">
    <property type="entry name" value="GLYCEROL DEHYDROGENASE"/>
    <property type="match status" value="1"/>
</dbReference>
<dbReference type="RefSeq" id="WP_117532559.1">
    <property type="nucleotide sequence ID" value="NZ_QUSM01000005.1"/>
</dbReference>
<keyword evidence="8" id="KW-0594">Phospholipid biosynthesis</keyword>
<dbReference type="InterPro" id="IPR016205">
    <property type="entry name" value="Glycerol_DH"/>
</dbReference>
<dbReference type="EMBL" id="QUSM01000005">
    <property type="protein sequence ID" value="RGD73559.1"/>
    <property type="molecule type" value="Genomic_DNA"/>
</dbReference>
<dbReference type="GO" id="GO:0016614">
    <property type="term" value="F:oxidoreductase activity, acting on CH-OH group of donors"/>
    <property type="evidence" value="ECO:0007669"/>
    <property type="project" value="InterPro"/>
</dbReference>
<keyword evidence="5" id="KW-0560">Oxidoreductase</keyword>
<evidence type="ECO:0000256" key="6">
    <source>
        <dbReference type="ARBA" id="ARBA00023027"/>
    </source>
</evidence>
<dbReference type="Gene3D" id="1.20.1090.10">
    <property type="entry name" value="Dehydroquinate synthase-like - alpha domain"/>
    <property type="match status" value="1"/>
</dbReference>
<gene>
    <name evidence="10" type="ORF">DW687_09375</name>
</gene>
<dbReference type="Proteomes" id="UP000261212">
    <property type="component" value="Unassembled WGS sequence"/>
</dbReference>
<dbReference type="GO" id="GO:0008654">
    <property type="term" value="P:phospholipid biosynthetic process"/>
    <property type="evidence" value="ECO:0007669"/>
    <property type="project" value="UniProtKB-KW"/>
</dbReference>
<dbReference type="GO" id="GO:0046872">
    <property type="term" value="F:metal ion binding"/>
    <property type="evidence" value="ECO:0007669"/>
    <property type="project" value="UniProtKB-KW"/>
</dbReference>
<dbReference type="PANTHER" id="PTHR43616:SF5">
    <property type="entry name" value="GLYCEROL DEHYDROGENASE 1"/>
    <property type="match status" value="1"/>
</dbReference>
<evidence type="ECO:0000256" key="9">
    <source>
        <dbReference type="ARBA" id="ARBA00023264"/>
    </source>
</evidence>
<keyword evidence="9" id="KW-1208">Phospholipid metabolism</keyword>
<keyword evidence="7" id="KW-0443">Lipid metabolism</keyword>
<sequence length="392" mass="44401">MKNILEMSINEMSNLDFECKCGKRHSLPIKEICIKNNALDELNRVLSTFKDKKIFIFSDENTYNAAGEKTVKILKNNNHTFKNFIIPNSKEILIPNEKILGRLFMELENDTELIIAIGSGTINDLGKYLSVKTKIPYIIICTAPSMDGYASDGSPLICDGYKISFEATLPYAIIGDVNIMKNAPDELIRAGFGDIVGKITALMDWKLSNILTGEYICETCITLTERAIQRVIDSADKLMNRDEKSVQYLLEALTFTGVAMGLVGVSRPASGAEHMISHYWEMDFIKRNKYPYLHGIKVGIATPIVLELFELMKEDVPKEVFKYKYNKENVINLLKTIGAPTLPSEIEIDRNLFYNSMLGAYKVRKRYSIFKCAVERGKIDEFSKIITEKIYG</sequence>
<keyword evidence="4" id="KW-0521">NADP</keyword>
<evidence type="ECO:0000256" key="1">
    <source>
        <dbReference type="ARBA" id="ARBA00022490"/>
    </source>
</evidence>
<evidence type="ECO:0000256" key="7">
    <source>
        <dbReference type="ARBA" id="ARBA00023098"/>
    </source>
</evidence>
<dbReference type="AlphaFoldDB" id="A0A3E3DX50"/>
<proteinExistence type="predicted"/>
<evidence type="ECO:0000256" key="5">
    <source>
        <dbReference type="ARBA" id="ARBA00023002"/>
    </source>
</evidence>
<accession>A0A3E3DX50</accession>
<evidence type="ECO:0000256" key="4">
    <source>
        <dbReference type="ARBA" id="ARBA00022857"/>
    </source>
</evidence>
<evidence type="ECO:0000313" key="10">
    <source>
        <dbReference type="EMBL" id="RGD73559.1"/>
    </source>
</evidence>
<dbReference type="Pfam" id="PF13685">
    <property type="entry name" value="Fe-ADH_2"/>
    <property type="match status" value="1"/>
</dbReference>
<comment type="caution">
    <text evidence="10">The sequence shown here is derived from an EMBL/GenBank/DDBJ whole genome shotgun (WGS) entry which is preliminary data.</text>
</comment>
<organism evidence="10 11">
    <name type="scientific">Anaerofustis stercorihominis</name>
    <dbReference type="NCBI Taxonomy" id="214853"/>
    <lineage>
        <taxon>Bacteria</taxon>
        <taxon>Bacillati</taxon>
        <taxon>Bacillota</taxon>
        <taxon>Clostridia</taxon>
        <taxon>Eubacteriales</taxon>
        <taxon>Eubacteriaceae</taxon>
        <taxon>Anaerofustis</taxon>
    </lineage>
</organism>
<protein>
    <submittedName>
        <fullName evidence="10">sn-glycerol-1-phosphate dehydrogenase</fullName>
    </submittedName>
</protein>
<keyword evidence="2" id="KW-0444">Lipid biosynthesis</keyword>
<keyword evidence="6" id="KW-0520">NAD</keyword>
<dbReference type="Gene3D" id="3.40.50.1970">
    <property type="match status" value="1"/>
</dbReference>
<reference evidence="10 11" key="1">
    <citation type="submission" date="2018-08" db="EMBL/GenBank/DDBJ databases">
        <title>A genome reference for cultivated species of the human gut microbiota.</title>
        <authorList>
            <person name="Zou Y."/>
            <person name="Xue W."/>
            <person name="Luo G."/>
        </authorList>
    </citation>
    <scope>NUCLEOTIDE SEQUENCE [LARGE SCALE GENOMIC DNA]</scope>
    <source>
        <strain evidence="10 11">AM25-6</strain>
    </source>
</reference>
<evidence type="ECO:0000313" key="11">
    <source>
        <dbReference type="Proteomes" id="UP000261212"/>
    </source>
</evidence>
<keyword evidence="3" id="KW-0479">Metal-binding</keyword>
<evidence type="ECO:0000256" key="8">
    <source>
        <dbReference type="ARBA" id="ARBA00023209"/>
    </source>
</evidence>
<evidence type="ECO:0000256" key="2">
    <source>
        <dbReference type="ARBA" id="ARBA00022516"/>
    </source>
</evidence>
<evidence type="ECO:0000256" key="3">
    <source>
        <dbReference type="ARBA" id="ARBA00022723"/>
    </source>
</evidence>